<keyword evidence="3" id="KW-1185">Reference proteome</keyword>
<dbReference type="RefSeq" id="WP_187661125.1">
    <property type="nucleotide sequence ID" value="NZ_JACTAB010000009.1"/>
</dbReference>
<dbReference type="Proteomes" id="UP001491349">
    <property type="component" value="Unassembled WGS sequence"/>
</dbReference>
<dbReference type="Pfam" id="PF03372">
    <property type="entry name" value="Exo_endo_phos"/>
    <property type="match status" value="1"/>
</dbReference>
<dbReference type="SUPFAM" id="SSF56219">
    <property type="entry name" value="DNase I-like"/>
    <property type="match status" value="1"/>
</dbReference>
<reference evidence="2 3" key="1">
    <citation type="submission" date="2024-04" db="EMBL/GenBank/DDBJ databases">
        <title>draft genome sequnece of Flavobacterium buctense JCM 30750.</title>
        <authorList>
            <person name="Kim D.-U."/>
        </authorList>
    </citation>
    <scope>NUCLEOTIDE SEQUENCE [LARGE SCALE GENOMIC DNA]</scope>
    <source>
        <strain evidence="2 3">JCM 30750</strain>
    </source>
</reference>
<accession>A0ABU9E3A2</accession>
<keyword evidence="2" id="KW-0255">Endonuclease</keyword>
<dbReference type="InterPro" id="IPR005135">
    <property type="entry name" value="Endo/exonuclease/phosphatase"/>
</dbReference>
<sequence>MKILTWNIERPKAENQLILDKLAEYDAEIIILTETNSIIKLGQEYTFVATETLKNGYDGVQYKAGENRTTIWTKYKIRIQHKTYDGFTSVSVEIETPNGLLNVYGTIIGVFGGIGERFKSDLEKQLLDFENLPTESPICVAGDLNVTFTGRVYPSHDARNKLNSAFEKLELKNLTAEIENNVDQIVISKSFIKNRNVKIETWNHDRKLSDHIGICITLE</sequence>
<keyword evidence="2" id="KW-0540">Nuclease</keyword>
<organism evidence="2 3">
    <name type="scientific">Flavobacterium buctense</name>
    <dbReference type="NCBI Taxonomy" id="1648146"/>
    <lineage>
        <taxon>Bacteria</taxon>
        <taxon>Pseudomonadati</taxon>
        <taxon>Bacteroidota</taxon>
        <taxon>Flavobacteriia</taxon>
        <taxon>Flavobacteriales</taxon>
        <taxon>Flavobacteriaceae</taxon>
        <taxon>Flavobacterium</taxon>
    </lineage>
</organism>
<dbReference type="Gene3D" id="3.60.10.10">
    <property type="entry name" value="Endonuclease/exonuclease/phosphatase"/>
    <property type="match status" value="1"/>
</dbReference>
<evidence type="ECO:0000313" key="3">
    <source>
        <dbReference type="Proteomes" id="UP001491349"/>
    </source>
</evidence>
<protein>
    <submittedName>
        <fullName evidence="2">Endonuclease/exonuclease/phosphatase family protein</fullName>
    </submittedName>
</protein>
<dbReference type="EMBL" id="JBBPCB010000009">
    <property type="protein sequence ID" value="MEK8181124.1"/>
    <property type="molecule type" value="Genomic_DNA"/>
</dbReference>
<proteinExistence type="predicted"/>
<name>A0ABU9E3A2_9FLAO</name>
<evidence type="ECO:0000259" key="1">
    <source>
        <dbReference type="Pfam" id="PF03372"/>
    </source>
</evidence>
<feature type="domain" description="Endonuclease/exonuclease/phosphatase" evidence="1">
    <location>
        <begin position="4"/>
        <end position="211"/>
    </location>
</feature>
<dbReference type="InterPro" id="IPR036691">
    <property type="entry name" value="Endo/exonu/phosph_ase_sf"/>
</dbReference>
<dbReference type="GO" id="GO:0004519">
    <property type="term" value="F:endonuclease activity"/>
    <property type="evidence" value="ECO:0007669"/>
    <property type="project" value="UniProtKB-KW"/>
</dbReference>
<evidence type="ECO:0000313" key="2">
    <source>
        <dbReference type="EMBL" id="MEK8181124.1"/>
    </source>
</evidence>
<comment type="caution">
    <text evidence="2">The sequence shown here is derived from an EMBL/GenBank/DDBJ whole genome shotgun (WGS) entry which is preliminary data.</text>
</comment>
<keyword evidence="2" id="KW-0378">Hydrolase</keyword>
<gene>
    <name evidence="2" type="ORF">WMW71_12300</name>
</gene>